<protein>
    <submittedName>
        <fullName evidence="2">Uncharacterized protein</fullName>
    </submittedName>
</protein>
<dbReference type="EMBL" id="LXQA010241576">
    <property type="protein sequence ID" value="MCI37169.1"/>
    <property type="molecule type" value="Genomic_DNA"/>
</dbReference>
<reference evidence="2 3" key="1">
    <citation type="journal article" date="2018" name="Front. Plant Sci.">
        <title>Red Clover (Trifolium pratense) and Zigzag Clover (T. medium) - A Picture of Genomic Similarities and Differences.</title>
        <authorList>
            <person name="Dluhosova J."/>
            <person name="Istvanek J."/>
            <person name="Nedelnik J."/>
            <person name="Repkova J."/>
        </authorList>
    </citation>
    <scope>NUCLEOTIDE SEQUENCE [LARGE SCALE GENOMIC DNA]</scope>
    <source>
        <strain evidence="3">cv. 10/8</strain>
        <tissue evidence="2">Leaf</tissue>
    </source>
</reference>
<feature type="region of interest" description="Disordered" evidence="1">
    <location>
        <begin position="1"/>
        <end position="21"/>
    </location>
</feature>
<evidence type="ECO:0000256" key="1">
    <source>
        <dbReference type="SAM" id="MobiDB-lite"/>
    </source>
</evidence>
<evidence type="ECO:0000313" key="3">
    <source>
        <dbReference type="Proteomes" id="UP000265520"/>
    </source>
</evidence>
<dbReference type="AlphaFoldDB" id="A0A392RLJ0"/>
<sequence>FVQCTQLNSKNKISSDPPPDTLKVKDASPFVKVLQNIGYSSAIAYSVAEIQIAIGLPNAI</sequence>
<keyword evidence="3" id="KW-1185">Reference proteome</keyword>
<evidence type="ECO:0000313" key="2">
    <source>
        <dbReference type="EMBL" id="MCI37169.1"/>
    </source>
</evidence>
<organism evidence="2 3">
    <name type="scientific">Trifolium medium</name>
    <dbReference type="NCBI Taxonomy" id="97028"/>
    <lineage>
        <taxon>Eukaryota</taxon>
        <taxon>Viridiplantae</taxon>
        <taxon>Streptophyta</taxon>
        <taxon>Embryophyta</taxon>
        <taxon>Tracheophyta</taxon>
        <taxon>Spermatophyta</taxon>
        <taxon>Magnoliopsida</taxon>
        <taxon>eudicotyledons</taxon>
        <taxon>Gunneridae</taxon>
        <taxon>Pentapetalae</taxon>
        <taxon>rosids</taxon>
        <taxon>fabids</taxon>
        <taxon>Fabales</taxon>
        <taxon>Fabaceae</taxon>
        <taxon>Papilionoideae</taxon>
        <taxon>50 kb inversion clade</taxon>
        <taxon>NPAAA clade</taxon>
        <taxon>Hologalegina</taxon>
        <taxon>IRL clade</taxon>
        <taxon>Trifolieae</taxon>
        <taxon>Trifolium</taxon>
    </lineage>
</organism>
<dbReference type="Proteomes" id="UP000265520">
    <property type="component" value="Unassembled WGS sequence"/>
</dbReference>
<comment type="caution">
    <text evidence="2">The sequence shown here is derived from an EMBL/GenBank/DDBJ whole genome shotgun (WGS) entry which is preliminary data.</text>
</comment>
<feature type="non-terminal residue" evidence="2">
    <location>
        <position position="1"/>
    </location>
</feature>
<name>A0A392RLJ0_9FABA</name>
<proteinExistence type="predicted"/>
<feature type="compositionally biased region" description="Polar residues" evidence="1">
    <location>
        <begin position="1"/>
        <end position="14"/>
    </location>
</feature>
<accession>A0A392RLJ0</accession>